<keyword evidence="1" id="KW-0805">Transcription regulation</keyword>
<dbReference type="SMART" id="SM00346">
    <property type="entry name" value="HTH_ICLR"/>
    <property type="match status" value="1"/>
</dbReference>
<evidence type="ECO:0000259" key="5">
    <source>
        <dbReference type="PROSITE" id="PS51078"/>
    </source>
</evidence>
<evidence type="ECO:0000256" key="2">
    <source>
        <dbReference type="ARBA" id="ARBA00023125"/>
    </source>
</evidence>
<dbReference type="GO" id="GO:0003677">
    <property type="term" value="F:DNA binding"/>
    <property type="evidence" value="ECO:0007669"/>
    <property type="project" value="UniProtKB-KW"/>
</dbReference>
<feature type="domain" description="HTH iclR-type" evidence="4">
    <location>
        <begin position="6"/>
        <end position="65"/>
    </location>
</feature>
<dbReference type="EMBL" id="JACHIT010000002">
    <property type="protein sequence ID" value="MBB5916124.1"/>
    <property type="molecule type" value="Genomic_DNA"/>
</dbReference>
<dbReference type="InterPro" id="IPR005471">
    <property type="entry name" value="Tscrpt_reg_IclR_N"/>
</dbReference>
<dbReference type="InterPro" id="IPR014757">
    <property type="entry name" value="Tscrpt_reg_IclR_C"/>
</dbReference>
<dbReference type="PANTHER" id="PTHR30136:SF24">
    <property type="entry name" value="HTH-TYPE TRANSCRIPTIONAL REPRESSOR ALLR"/>
    <property type="match status" value="1"/>
</dbReference>
<name>A0A7W9PIB6_9NOCA</name>
<feature type="domain" description="IclR-ED" evidence="5">
    <location>
        <begin position="66"/>
        <end position="244"/>
    </location>
</feature>
<dbReference type="PROSITE" id="PS51077">
    <property type="entry name" value="HTH_ICLR"/>
    <property type="match status" value="1"/>
</dbReference>
<evidence type="ECO:0000256" key="3">
    <source>
        <dbReference type="ARBA" id="ARBA00023163"/>
    </source>
</evidence>
<dbReference type="AlphaFoldDB" id="A0A7W9PIB6"/>
<accession>A0A7W9PIB6</accession>
<evidence type="ECO:0000313" key="6">
    <source>
        <dbReference type="EMBL" id="MBB5916124.1"/>
    </source>
</evidence>
<evidence type="ECO:0000259" key="4">
    <source>
        <dbReference type="PROSITE" id="PS51077"/>
    </source>
</evidence>
<keyword evidence="3" id="KW-0804">Transcription</keyword>
<dbReference type="InterPro" id="IPR036388">
    <property type="entry name" value="WH-like_DNA-bd_sf"/>
</dbReference>
<organism evidence="6 7">
    <name type="scientific">Nocardia transvalensis</name>
    <dbReference type="NCBI Taxonomy" id="37333"/>
    <lineage>
        <taxon>Bacteria</taxon>
        <taxon>Bacillati</taxon>
        <taxon>Actinomycetota</taxon>
        <taxon>Actinomycetes</taxon>
        <taxon>Mycobacteriales</taxon>
        <taxon>Nocardiaceae</taxon>
        <taxon>Nocardia</taxon>
    </lineage>
</organism>
<proteinExistence type="predicted"/>
<dbReference type="InterPro" id="IPR029016">
    <property type="entry name" value="GAF-like_dom_sf"/>
</dbReference>
<gene>
    <name evidence="6" type="ORF">BJY24_005036</name>
</gene>
<dbReference type="RefSeq" id="WP_051163097.1">
    <property type="nucleotide sequence ID" value="NZ_JACHIT010000002.1"/>
</dbReference>
<dbReference type="Proteomes" id="UP000540412">
    <property type="component" value="Unassembled WGS sequence"/>
</dbReference>
<dbReference type="Pfam" id="PF01614">
    <property type="entry name" value="IclR_C"/>
    <property type="match status" value="1"/>
</dbReference>
<dbReference type="Pfam" id="PF09339">
    <property type="entry name" value="HTH_IclR"/>
    <property type="match status" value="1"/>
</dbReference>
<dbReference type="InterPro" id="IPR050707">
    <property type="entry name" value="HTH_MetabolicPath_Reg"/>
</dbReference>
<comment type="caution">
    <text evidence="6">The sequence shown here is derived from an EMBL/GenBank/DDBJ whole genome shotgun (WGS) entry which is preliminary data.</text>
</comment>
<evidence type="ECO:0000256" key="1">
    <source>
        <dbReference type="ARBA" id="ARBA00023015"/>
    </source>
</evidence>
<dbReference type="Gene3D" id="1.10.10.10">
    <property type="entry name" value="Winged helix-like DNA-binding domain superfamily/Winged helix DNA-binding domain"/>
    <property type="match status" value="1"/>
</dbReference>
<dbReference type="PANTHER" id="PTHR30136">
    <property type="entry name" value="HELIX-TURN-HELIX TRANSCRIPTIONAL REGULATOR, ICLR FAMILY"/>
    <property type="match status" value="1"/>
</dbReference>
<protein>
    <submittedName>
        <fullName evidence="6">DNA-binding IclR family transcriptional regulator</fullName>
    </submittedName>
</protein>
<keyword evidence="2 6" id="KW-0238">DNA-binding</keyword>
<dbReference type="SUPFAM" id="SSF46785">
    <property type="entry name" value="Winged helix' DNA-binding domain"/>
    <property type="match status" value="1"/>
</dbReference>
<dbReference type="GO" id="GO:0045892">
    <property type="term" value="P:negative regulation of DNA-templated transcription"/>
    <property type="evidence" value="ECO:0007669"/>
    <property type="project" value="TreeGrafter"/>
</dbReference>
<evidence type="ECO:0000313" key="7">
    <source>
        <dbReference type="Proteomes" id="UP000540412"/>
    </source>
</evidence>
<dbReference type="GO" id="GO:0003700">
    <property type="term" value="F:DNA-binding transcription factor activity"/>
    <property type="evidence" value="ECO:0007669"/>
    <property type="project" value="TreeGrafter"/>
</dbReference>
<dbReference type="InterPro" id="IPR036390">
    <property type="entry name" value="WH_DNA-bd_sf"/>
</dbReference>
<keyword evidence="7" id="KW-1185">Reference proteome</keyword>
<reference evidence="6 7" key="1">
    <citation type="submission" date="2020-08" db="EMBL/GenBank/DDBJ databases">
        <title>Sequencing the genomes of 1000 actinobacteria strains.</title>
        <authorList>
            <person name="Klenk H.-P."/>
        </authorList>
    </citation>
    <scope>NUCLEOTIDE SEQUENCE [LARGE SCALE GENOMIC DNA]</scope>
    <source>
        <strain evidence="6 7">DSM 43582</strain>
    </source>
</reference>
<sequence>MKRDNLSLLQRSALVLDAFPGGTALSLAEVAARTGLPRSTTHRVLTGLVELGWLARTGSKFELGLALFELGERVGLKYRLRTAALPFMQDLYAVTGETVHLAVRDGHDAVYVEKIHGHAALPLPSQIGGRLPLTCTAVGKALLGPAERDVRAHVLDTPLRSYTRNSLTDPARLARELDAVRRTGIAIEREESSLGTCCVASPVLLAGHPIAALSVSVPTAGFKPELLAPAVRTAALALGRTLSRTPADLPETVAVHGDSKQTRPAR</sequence>
<dbReference type="SUPFAM" id="SSF55781">
    <property type="entry name" value="GAF domain-like"/>
    <property type="match status" value="1"/>
</dbReference>
<dbReference type="Gene3D" id="3.30.450.40">
    <property type="match status" value="1"/>
</dbReference>
<dbReference type="PROSITE" id="PS51078">
    <property type="entry name" value="ICLR_ED"/>
    <property type="match status" value="1"/>
</dbReference>